<organism evidence="3 4">
    <name type="scientific">Pseudaquabacterium rugosum</name>
    <dbReference type="NCBI Taxonomy" id="2984194"/>
    <lineage>
        <taxon>Bacteria</taxon>
        <taxon>Pseudomonadati</taxon>
        <taxon>Pseudomonadota</taxon>
        <taxon>Betaproteobacteria</taxon>
        <taxon>Burkholderiales</taxon>
        <taxon>Sphaerotilaceae</taxon>
        <taxon>Pseudaquabacterium</taxon>
    </lineage>
</organism>
<comment type="caution">
    <text evidence="3">The sequence shown here is derived from an EMBL/GenBank/DDBJ whole genome shotgun (WGS) entry which is preliminary data.</text>
</comment>
<evidence type="ECO:0000256" key="1">
    <source>
        <dbReference type="SAM" id="MobiDB-lite"/>
    </source>
</evidence>
<evidence type="ECO:0000313" key="3">
    <source>
        <dbReference type="EMBL" id="MEK8025873.1"/>
    </source>
</evidence>
<keyword evidence="4" id="KW-1185">Reference proteome</keyword>
<dbReference type="RefSeq" id="WP_341373659.1">
    <property type="nucleotide sequence ID" value="NZ_JBBUTF010000006.1"/>
</dbReference>
<dbReference type="EMBL" id="JBBUTF010000006">
    <property type="protein sequence ID" value="MEK8025873.1"/>
    <property type="molecule type" value="Genomic_DNA"/>
</dbReference>
<evidence type="ECO:0000256" key="2">
    <source>
        <dbReference type="SAM" id="SignalP"/>
    </source>
</evidence>
<evidence type="ECO:0008006" key="5">
    <source>
        <dbReference type="Google" id="ProtNLM"/>
    </source>
</evidence>
<feature type="region of interest" description="Disordered" evidence="1">
    <location>
        <begin position="117"/>
        <end position="137"/>
    </location>
</feature>
<evidence type="ECO:0000313" key="4">
    <source>
        <dbReference type="Proteomes" id="UP001368500"/>
    </source>
</evidence>
<dbReference type="Proteomes" id="UP001368500">
    <property type="component" value="Unassembled WGS sequence"/>
</dbReference>
<accession>A0ABU9BB53</accession>
<keyword evidence="2" id="KW-0732">Signal</keyword>
<protein>
    <recommendedName>
        <fullName evidence="5">DUF3604 domain-containing protein</fullName>
    </recommendedName>
</protein>
<sequence>MSQTFRPTPLALAAVAAASTLVLMSTPQTADAAKTAGRYVAGDFHNHSTCSDGAVSMQKKVKKSMDRTSETPWGLDWFVQAGHGGNGNRNCTLPEDESLATPAYPVVRNSAGTVQGPTTTWQNSTPAVNPKGSVSGSSPSQAMWRWQAVKEYQYPLMEYLAAYRNEPLFIGTESVVAGHEHSSMTVITGQMPAAAFTSPLPTTRGYTAKGNADALAMWQYCFDRGNSDVSRGAENLWNCAVPGSQNEGNADWNASAAKLNGANGNNGHLKTVEGLKWMKQFHPDASYYVPAHLERAGPFNASGNNGFNVEHLRNFNNAAPRVAFGFESQPGHGAADQRGEYTLRRNTISGTNVDSVGGVTYGGTGVYAAQVGGVWDALLGEGRNWWFFASSDWHSRGSFSVDDRRSDQDFWPGEYQRTYAMVRNGGQQRLSPQMIVDGLRTGNAFAASGQLIDRLAFVACASYPGVAARSNASVEALALQAARNGTDTDVTGCATMGEKLTLRPGAEVVVAIAVRDPSGINHSPYAFPNPSLKQVGITQPLDRPVLDHVDVIRGMVTGFRAPTAADYAGAWPDSWVDLANPQQLRALDSVPAAAKNTSAALLRTFNSGNWTVAAADSEYKVMSLRVTNVRNSQYLRLRGSNLPAAVPYETDAAGNPLPDVWTNSAAIRAKTGSTVEYAANAMLRIPCTTVGSNLPGSEVFNGTGINGCPSHMPVVNGQKMVAYDVAAWADLWFYSNPVFIEVSGSTAVAGVR</sequence>
<gene>
    <name evidence="3" type="ORF">AACH11_07860</name>
</gene>
<feature type="signal peptide" evidence="2">
    <location>
        <begin position="1"/>
        <end position="32"/>
    </location>
</feature>
<name>A0ABU9BB53_9BURK</name>
<proteinExistence type="predicted"/>
<feature type="chain" id="PRO_5045531063" description="DUF3604 domain-containing protein" evidence="2">
    <location>
        <begin position="33"/>
        <end position="752"/>
    </location>
</feature>
<reference evidence="3 4" key="1">
    <citation type="submission" date="2024-04" db="EMBL/GenBank/DDBJ databases">
        <title>Novel species of the genus Ideonella isolated from streams.</title>
        <authorList>
            <person name="Lu H."/>
        </authorList>
    </citation>
    <scope>NUCLEOTIDE SEQUENCE [LARGE SCALE GENOMIC DNA]</scope>
    <source>
        <strain evidence="3 4">BYS139W</strain>
    </source>
</reference>